<protein>
    <submittedName>
        <fullName evidence="2">Uncharacterized protein</fullName>
    </submittedName>
</protein>
<name>A0A6P2DLA3_9BACT</name>
<feature type="compositionally biased region" description="Low complexity" evidence="1">
    <location>
        <begin position="95"/>
        <end position="114"/>
    </location>
</feature>
<dbReference type="EMBL" id="LR593886">
    <property type="protein sequence ID" value="VTS01533.1"/>
    <property type="molecule type" value="Genomic_DNA"/>
</dbReference>
<accession>A0A6P2DLA3</accession>
<organism evidence="2 3">
    <name type="scientific">Gemmata massiliana</name>
    <dbReference type="NCBI Taxonomy" id="1210884"/>
    <lineage>
        <taxon>Bacteria</taxon>
        <taxon>Pseudomonadati</taxon>
        <taxon>Planctomycetota</taxon>
        <taxon>Planctomycetia</taxon>
        <taxon>Gemmatales</taxon>
        <taxon>Gemmataceae</taxon>
        <taxon>Gemmata</taxon>
    </lineage>
</organism>
<dbReference type="RefSeq" id="WP_162672477.1">
    <property type="nucleotide sequence ID" value="NZ_LR593886.1"/>
</dbReference>
<gene>
    <name evidence="2" type="ORF">SOIL9_78180</name>
</gene>
<sequence>MSIFVNESPDSRDLNFGSNGGGQVLKYTVRTTAGETEAQIYLAALLGSFPYFNGFIRNDIKVSPNGAPHLWKVEISYGTTGVGGGDQPLGGVGSDGSPPTNPTAPASSSTPLTSGYSFSIRAPRLHFKRSRTTVASFKSGGGIATDRQKVIGVTKGDSSEPDGVDWPPDPSSTFKRTVAKATVTQGYLSTLFNLAGRVNDAAFYGWAAGEVIFLAADGQYTTGEGWSITFEFGVNENEPSIVISPDLPHPPEVISKRGWEYLWVVNVEQIVGTKRVLVADECYVEELIRPAPFALLQIGA</sequence>
<evidence type="ECO:0000313" key="2">
    <source>
        <dbReference type="EMBL" id="VTS01533.1"/>
    </source>
</evidence>
<evidence type="ECO:0000256" key="1">
    <source>
        <dbReference type="SAM" id="MobiDB-lite"/>
    </source>
</evidence>
<dbReference type="Proteomes" id="UP000464178">
    <property type="component" value="Chromosome"/>
</dbReference>
<reference evidence="2 3" key="1">
    <citation type="submission" date="2019-05" db="EMBL/GenBank/DDBJ databases">
        <authorList>
            <consortium name="Science for Life Laboratories"/>
        </authorList>
    </citation>
    <scope>NUCLEOTIDE SEQUENCE [LARGE SCALE GENOMIC DNA]</scope>
    <source>
        <strain evidence="2">Soil9</strain>
    </source>
</reference>
<feature type="compositionally biased region" description="Gly residues" evidence="1">
    <location>
        <begin position="82"/>
        <end position="94"/>
    </location>
</feature>
<dbReference type="AlphaFoldDB" id="A0A6P2DLA3"/>
<feature type="region of interest" description="Disordered" evidence="1">
    <location>
        <begin position="82"/>
        <end position="114"/>
    </location>
</feature>
<proteinExistence type="predicted"/>
<evidence type="ECO:0000313" key="3">
    <source>
        <dbReference type="Proteomes" id="UP000464178"/>
    </source>
</evidence>
<keyword evidence="3" id="KW-1185">Reference proteome</keyword>
<dbReference type="KEGG" id="gms:SOIL9_78180"/>